<dbReference type="Pfam" id="PF09674">
    <property type="entry name" value="DUF2400"/>
    <property type="match status" value="1"/>
</dbReference>
<accession>A0ABW9JC38</accession>
<dbReference type="RefSeq" id="WP_138727572.1">
    <property type="nucleotide sequence ID" value="NZ_SRMP02000001.1"/>
</dbReference>
<keyword evidence="2" id="KW-1185">Reference proteome</keyword>
<sequence>MRFETGLTNDFDQLKDFLDFKVAQYNQPNFIANDPISIPHQYTLKQDIEIAAFFAAILAWGQRKTIINKCNELLARMDNQPYQFMLHHSDHDLKGLLGFKHRTFNDTDLLYFVAFFQQHYQQSNSLETAFIPPALIYRSDYLSVEEINAGYELTSSTCYTSNLTLNNFTIEKALNHFRAYFFSLPDFPRRTIKHVSSPLQKSTCKRLNMFLRWMVRKDDYGVDFGIWDTILPADLICPCDVHVDRVARHFGLIERKQTDWLTALELTENLKKLDDADPIKYDFALFGLGVEGEF</sequence>
<dbReference type="EMBL" id="SRMP02000001">
    <property type="protein sequence ID" value="MFN0289973.1"/>
    <property type="molecule type" value="Genomic_DNA"/>
</dbReference>
<dbReference type="Proteomes" id="UP001517367">
    <property type="component" value="Unassembled WGS sequence"/>
</dbReference>
<dbReference type="InterPro" id="IPR014127">
    <property type="entry name" value="CHP02757"/>
</dbReference>
<organism evidence="1 2">
    <name type="scientific">Pedobacter helvus</name>
    <dbReference type="NCBI Taxonomy" id="2563444"/>
    <lineage>
        <taxon>Bacteria</taxon>
        <taxon>Pseudomonadati</taxon>
        <taxon>Bacteroidota</taxon>
        <taxon>Sphingobacteriia</taxon>
        <taxon>Sphingobacteriales</taxon>
        <taxon>Sphingobacteriaceae</taxon>
        <taxon>Pedobacter</taxon>
    </lineage>
</organism>
<gene>
    <name evidence="1" type="ORF">E5L68_001135</name>
</gene>
<proteinExistence type="predicted"/>
<dbReference type="NCBIfam" id="TIGR02757">
    <property type="entry name" value="TIGR02757 family protein"/>
    <property type="match status" value="1"/>
</dbReference>
<protein>
    <submittedName>
        <fullName evidence="1">TIGR02757 family protein</fullName>
    </submittedName>
</protein>
<name>A0ABW9JC38_9SPHI</name>
<evidence type="ECO:0000313" key="1">
    <source>
        <dbReference type="EMBL" id="MFN0289973.1"/>
    </source>
</evidence>
<evidence type="ECO:0000313" key="2">
    <source>
        <dbReference type="Proteomes" id="UP001517367"/>
    </source>
</evidence>
<reference evidence="1 2" key="1">
    <citation type="submission" date="2024-12" db="EMBL/GenBank/DDBJ databases">
        <authorList>
            <person name="Hu S."/>
        </authorList>
    </citation>
    <scope>NUCLEOTIDE SEQUENCE [LARGE SCALE GENOMIC DNA]</scope>
    <source>
        <strain evidence="1 2">P-25</strain>
    </source>
</reference>
<comment type="caution">
    <text evidence="1">The sequence shown here is derived from an EMBL/GenBank/DDBJ whole genome shotgun (WGS) entry which is preliminary data.</text>
</comment>